<proteinExistence type="predicted"/>
<protein>
    <recommendedName>
        <fullName evidence="4">C2H2-type domain-containing protein</fullName>
    </recommendedName>
</protein>
<reference evidence="2" key="1">
    <citation type="submission" date="2015-04" db="UniProtKB">
        <authorList>
            <consortium name="EnsemblPlants"/>
        </authorList>
    </citation>
    <scope>IDENTIFICATION</scope>
</reference>
<dbReference type="AlphaFoldDB" id="A0A0E0DIG9"/>
<evidence type="ECO:0000256" key="1">
    <source>
        <dbReference type="SAM" id="MobiDB-lite"/>
    </source>
</evidence>
<name>A0A0E0DIG9_9ORYZ</name>
<organism evidence="2">
    <name type="scientific">Oryza meridionalis</name>
    <dbReference type="NCBI Taxonomy" id="40149"/>
    <lineage>
        <taxon>Eukaryota</taxon>
        <taxon>Viridiplantae</taxon>
        <taxon>Streptophyta</taxon>
        <taxon>Embryophyta</taxon>
        <taxon>Tracheophyta</taxon>
        <taxon>Spermatophyta</taxon>
        <taxon>Magnoliopsida</taxon>
        <taxon>Liliopsida</taxon>
        <taxon>Poales</taxon>
        <taxon>Poaceae</taxon>
        <taxon>BOP clade</taxon>
        <taxon>Oryzoideae</taxon>
        <taxon>Oryzeae</taxon>
        <taxon>Oryzinae</taxon>
        <taxon>Oryza</taxon>
    </lineage>
</organism>
<accession>A0A0E0DIG9</accession>
<evidence type="ECO:0008006" key="4">
    <source>
        <dbReference type="Google" id="ProtNLM"/>
    </source>
</evidence>
<feature type="compositionally biased region" description="Pro residues" evidence="1">
    <location>
        <begin position="267"/>
        <end position="276"/>
    </location>
</feature>
<feature type="region of interest" description="Disordered" evidence="1">
    <location>
        <begin position="193"/>
        <end position="314"/>
    </location>
</feature>
<reference evidence="2" key="2">
    <citation type="submission" date="2018-05" db="EMBL/GenBank/DDBJ databases">
        <title>OmerRS3 (Oryza meridionalis Reference Sequence Version 3).</title>
        <authorList>
            <person name="Zhang J."/>
            <person name="Kudrna D."/>
            <person name="Lee S."/>
            <person name="Talag J."/>
            <person name="Welchert J."/>
            <person name="Wing R.A."/>
        </authorList>
    </citation>
    <scope>NUCLEOTIDE SEQUENCE [LARGE SCALE GENOMIC DNA]</scope>
    <source>
        <strain evidence="2">cv. OR44</strain>
    </source>
</reference>
<evidence type="ECO:0000313" key="2">
    <source>
        <dbReference type="EnsemblPlants" id="OMERI04G21190.1"/>
    </source>
</evidence>
<dbReference type="Proteomes" id="UP000008021">
    <property type="component" value="Chromosome 4"/>
</dbReference>
<evidence type="ECO:0000313" key="3">
    <source>
        <dbReference type="Proteomes" id="UP000008021"/>
    </source>
</evidence>
<dbReference type="Gramene" id="OMERI04G21190.1">
    <property type="protein sequence ID" value="OMERI04G21190.1"/>
    <property type="gene ID" value="OMERI04G21190"/>
</dbReference>
<keyword evidence="3" id="KW-1185">Reference proteome</keyword>
<dbReference type="EnsemblPlants" id="OMERI04G21190.1">
    <property type="protein sequence ID" value="OMERI04G21190.1"/>
    <property type="gene ID" value="OMERI04G21190"/>
</dbReference>
<sequence>MKFVISETCAPEARDVFMDEHSNGHLAKGHDKLAVIKEQTNIEDLIKDEKAEDVELNMIVDEVVLVGNGLAGALLFCMKCSTEAFVTKQASDANASGLSVVEKEHPRSLTPMLWAKKVEHFSEHQTKRPCWEQCLRHLQRDRRTEPAVDLTVWSRFRALTDSNDRARYQRHMTCGENFSDQRYLPMHMLSHEIAEPEPMVDSGQHKSTGKEGRRRKRPKHGGGGPPPNGRKGGKSSVGGSIRNSRSEARREGGGATWAPTTQLPALLSPPPPPPPIKANNTTKLLLEQGDSVATGGNVPPCLFGWGLPGRAKLG</sequence>